<dbReference type="Pfam" id="PF05922">
    <property type="entry name" value="Inhibitor_I9"/>
    <property type="match status" value="1"/>
</dbReference>
<dbReference type="EMBL" id="JAUJYO010000008">
    <property type="protein sequence ID" value="KAK1310022.1"/>
    <property type="molecule type" value="Genomic_DNA"/>
</dbReference>
<accession>A0AAV9E9J5</accession>
<keyword evidence="4" id="KW-1185">Reference proteome</keyword>
<evidence type="ECO:0000256" key="1">
    <source>
        <dbReference type="SAM" id="MobiDB-lite"/>
    </source>
</evidence>
<feature type="domain" description="Inhibitor I9" evidence="2">
    <location>
        <begin position="225"/>
        <end position="277"/>
    </location>
</feature>
<sequence>MQRKERELISNVHHERRSATATLKGVVSFLPWGYDDGSVGEGGRRYDIILRGLPLLWQTVEAIRCLVGSFGHLLDVLEAASGDDEFPLIKVGVWMGSGFGPPSLVVGRRGGWKKWWGRIYKTVVFRGIGGSSQKVVEGVSGLGQGVVPKPSKGKGPAVELGPSSSRDAVSSPKLRVVVAGVTSREVRPYTSKAVVGQKVEVTSRYVSMGALLMTAVAVPGLVNSRAFAAHDSWHRSTLSALPPNVHRPVPLYTYEHVIPGFSAHLTQFKLTALEHHQAHHATTRTPPTQARP</sequence>
<protein>
    <recommendedName>
        <fullName evidence="2">Inhibitor I9 domain-containing protein</fullName>
    </recommendedName>
</protein>
<name>A0AAV9E9J5_ACOCL</name>
<reference evidence="3" key="2">
    <citation type="submission" date="2023-06" db="EMBL/GenBank/DDBJ databases">
        <authorList>
            <person name="Ma L."/>
            <person name="Liu K.-W."/>
            <person name="Li Z."/>
            <person name="Hsiao Y.-Y."/>
            <person name="Qi Y."/>
            <person name="Fu T."/>
            <person name="Tang G."/>
            <person name="Zhang D."/>
            <person name="Sun W.-H."/>
            <person name="Liu D.-K."/>
            <person name="Li Y."/>
            <person name="Chen G.-Z."/>
            <person name="Liu X.-D."/>
            <person name="Liao X.-Y."/>
            <person name="Jiang Y.-T."/>
            <person name="Yu X."/>
            <person name="Hao Y."/>
            <person name="Huang J."/>
            <person name="Zhao X.-W."/>
            <person name="Ke S."/>
            <person name="Chen Y.-Y."/>
            <person name="Wu W.-L."/>
            <person name="Hsu J.-L."/>
            <person name="Lin Y.-F."/>
            <person name="Huang M.-D."/>
            <person name="Li C.-Y."/>
            <person name="Huang L."/>
            <person name="Wang Z.-W."/>
            <person name="Zhao X."/>
            <person name="Zhong W.-Y."/>
            <person name="Peng D.-H."/>
            <person name="Ahmad S."/>
            <person name="Lan S."/>
            <person name="Zhang J.-S."/>
            <person name="Tsai W.-C."/>
            <person name="Van De Peer Y."/>
            <person name="Liu Z.-J."/>
        </authorList>
    </citation>
    <scope>NUCLEOTIDE SEQUENCE</scope>
    <source>
        <strain evidence="3">CP</strain>
        <tissue evidence="3">Leaves</tissue>
    </source>
</reference>
<dbReference type="InterPro" id="IPR037045">
    <property type="entry name" value="S8pro/Inhibitor_I9_sf"/>
</dbReference>
<evidence type="ECO:0000313" key="4">
    <source>
        <dbReference type="Proteomes" id="UP001180020"/>
    </source>
</evidence>
<evidence type="ECO:0000259" key="2">
    <source>
        <dbReference type="Pfam" id="PF05922"/>
    </source>
</evidence>
<evidence type="ECO:0000313" key="3">
    <source>
        <dbReference type="EMBL" id="KAK1310022.1"/>
    </source>
</evidence>
<gene>
    <name evidence="3" type="ORF">QJS10_CPA08g00648</name>
</gene>
<dbReference type="Proteomes" id="UP001180020">
    <property type="component" value="Unassembled WGS sequence"/>
</dbReference>
<feature type="region of interest" description="Disordered" evidence="1">
    <location>
        <begin position="146"/>
        <end position="166"/>
    </location>
</feature>
<dbReference type="Gene3D" id="3.30.70.80">
    <property type="entry name" value="Peptidase S8 propeptide/proteinase inhibitor I9"/>
    <property type="match status" value="1"/>
</dbReference>
<dbReference type="AlphaFoldDB" id="A0AAV9E9J5"/>
<dbReference type="InterPro" id="IPR010259">
    <property type="entry name" value="S8pro/Inhibitor_I9"/>
</dbReference>
<organism evidence="3 4">
    <name type="scientific">Acorus calamus</name>
    <name type="common">Sweet flag</name>
    <dbReference type="NCBI Taxonomy" id="4465"/>
    <lineage>
        <taxon>Eukaryota</taxon>
        <taxon>Viridiplantae</taxon>
        <taxon>Streptophyta</taxon>
        <taxon>Embryophyta</taxon>
        <taxon>Tracheophyta</taxon>
        <taxon>Spermatophyta</taxon>
        <taxon>Magnoliopsida</taxon>
        <taxon>Liliopsida</taxon>
        <taxon>Acoraceae</taxon>
        <taxon>Acorus</taxon>
    </lineage>
</organism>
<reference evidence="3" key="1">
    <citation type="journal article" date="2023" name="Nat. Commun.">
        <title>Diploid and tetraploid genomes of Acorus and the evolution of monocots.</title>
        <authorList>
            <person name="Ma L."/>
            <person name="Liu K.W."/>
            <person name="Li Z."/>
            <person name="Hsiao Y.Y."/>
            <person name="Qi Y."/>
            <person name="Fu T."/>
            <person name="Tang G.D."/>
            <person name="Zhang D."/>
            <person name="Sun W.H."/>
            <person name="Liu D.K."/>
            <person name="Li Y."/>
            <person name="Chen G.Z."/>
            <person name="Liu X.D."/>
            <person name="Liao X.Y."/>
            <person name="Jiang Y.T."/>
            <person name="Yu X."/>
            <person name="Hao Y."/>
            <person name="Huang J."/>
            <person name="Zhao X.W."/>
            <person name="Ke S."/>
            <person name="Chen Y.Y."/>
            <person name="Wu W.L."/>
            <person name="Hsu J.L."/>
            <person name="Lin Y.F."/>
            <person name="Huang M.D."/>
            <person name="Li C.Y."/>
            <person name="Huang L."/>
            <person name="Wang Z.W."/>
            <person name="Zhao X."/>
            <person name="Zhong W.Y."/>
            <person name="Peng D.H."/>
            <person name="Ahmad S."/>
            <person name="Lan S."/>
            <person name="Zhang J.S."/>
            <person name="Tsai W.C."/>
            <person name="Van de Peer Y."/>
            <person name="Liu Z.J."/>
        </authorList>
    </citation>
    <scope>NUCLEOTIDE SEQUENCE</scope>
    <source>
        <strain evidence="3">CP</strain>
    </source>
</reference>
<comment type="caution">
    <text evidence="3">The sequence shown here is derived from an EMBL/GenBank/DDBJ whole genome shotgun (WGS) entry which is preliminary data.</text>
</comment>
<proteinExistence type="predicted"/>